<dbReference type="PROSITE" id="PS50943">
    <property type="entry name" value="HTH_CROC1"/>
    <property type="match status" value="1"/>
</dbReference>
<dbReference type="SUPFAM" id="SSF47413">
    <property type="entry name" value="lambda repressor-like DNA-binding domains"/>
    <property type="match status" value="1"/>
</dbReference>
<dbReference type="Pfam" id="PF19054">
    <property type="entry name" value="DUF5753"/>
    <property type="match status" value="1"/>
</dbReference>
<proteinExistence type="predicted"/>
<dbReference type="AlphaFoldDB" id="A0A543I8S1"/>
<accession>A0A543I8S1</accession>
<evidence type="ECO:0000259" key="1">
    <source>
        <dbReference type="PROSITE" id="PS50943"/>
    </source>
</evidence>
<reference evidence="2 3" key="1">
    <citation type="submission" date="2019-06" db="EMBL/GenBank/DDBJ databases">
        <title>Sequencing the genomes of 1000 actinobacteria strains.</title>
        <authorList>
            <person name="Klenk H.-P."/>
        </authorList>
    </citation>
    <scope>NUCLEOTIDE SEQUENCE [LARGE SCALE GENOMIC DNA]</scope>
    <source>
        <strain evidence="2 3">DSM 45043</strain>
    </source>
</reference>
<dbReference type="Pfam" id="PF13560">
    <property type="entry name" value="HTH_31"/>
    <property type="match status" value="1"/>
</dbReference>
<dbReference type="EMBL" id="VFPO01000001">
    <property type="protein sequence ID" value="TQM66986.1"/>
    <property type="molecule type" value="Genomic_DNA"/>
</dbReference>
<gene>
    <name evidence="2" type="ORF">FHX41_0583</name>
</gene>
<keyword evidence="3" id="KW-1185">Reference proteome</keyword>
<dbReference type="CDD" id="cd00093">
    <property type="entry name" value="HTH_XRE"/>
    <property type="match status" value="1"/>
</dbReference>
<dbReference type="Proteomes" id="UP000316706">
    <property type="component" value="Unassembled WGS sequence"/>
</dbReference>
<sequence length="271" mass="31118">MPLVRDPIEPKISLWHLLAFYLRFLREKEGLSLTQCGKIIGVARSTVSNIEAVRQRPQEDQLAKLDHTYSTGGLLQFLYWYARNTHHPDWGRQLVPHEEQARAIRAYHGKTIPRPFQTEDYMRALALAGSPDDADDTMARRLARQQALLDRDKPPFFYMILEEEVLRACVGGPAVMRKQLAHLREMMELPHVIIRFIQPSTGAHEGFDGPFQIISLERRDIAYAGAQYGGRLIEAPGEVRDLWARFDRIGAKALPEDASRTLVEKYLEQYP</sequence>
<name>A0A543I8S1_9ACTN</name>
<evidence type="ECO:0000313" key="2">
    <source>
        <dbReference type="EMBL" id="TQM66986.1"/>
    </source>
</evidence>
<evidence type="ECO:0000313" key="3">
    <source>
        <dbReference type="Proteomes" id="UP000316706"/>
    </source>
</evidence>
<comment type="caution">
    <text evidence="2">The sequence shown here is derived from an EMBL/GenBank/DDBJ whole genome shotgun (WGS) entry which is preliminary data.</text>
</comment>
<dbReference type="InterPro" id="IPR043917">
    <property type="entry name" value="DUF5753"/>
</dbReference>
<protein>
    <submittedName>
        <fullName evidence="2">Helix-turn-helix protein</fullName>
    </submittedName>
</protein>
<dbReference type="InterPro" id="IPR010982">
    <property type="entry name" value="Lambda_DNA-bd_dom_sf"/>
</dbReference>
<dbReference type="InterPro" id="IPR001387">
    <property type="entry name" value="Cro/C1-type_HTH"/>
</dbReference>
<dbReference type="SMART" id="SM00530">
    <property type="entry name" value="HTH_XRE"/>
    <property type="match status" value="1"/>
</dbReference>
<dbReference type="RefSeq" id="WP_141966053.1">
    <property type="nucleotide sequence ID" value="NZ_VFPO01000001.1"/>
</dbReference>
<dbReference type="OrthoDB" id="3355929at2"/>
<dbReference type="Gene3D" id="1.10.260.40">
    <property type="entry name" value="lambda repressor-like DNA-binding domains"/>
    <property type="match status" value="1"/>
</dbReference>
<organism evidence="2 3">
    <name type="scientific">Actinomadura hallensis</name>
    <dbReference type="NCBI Taxonomy" id="337895"/>
    <lineage>
        <taxon>Bacteria</taxon>
        <taxon>Bacillati</taxon>
        <taxon>Actinomycetota</taxon>
        <taxon>Actinomycetes</taxon>
        <taxon>Streptosporangiales</taxon>
        <taxon>Thermomonosporaceae</taxon>
        <taxon>Actinomadura</taxon>
    </lineage>
</organism>
<dbReference type="GO" id="GO:0003677">
    <property type="term" value="F:DNA binding"/>
    <property type="evidence" value="ECO:0007669"/>
    <property type="project" value="InterPro"/>
</dbReference>
<feature type="domain" description="HTH cro/C1-type" evidence="1">
    <location>
        <begin position="22"/>
        <end position="74"/>
    </location>
</feature>